<evidence type="ECO:0000256" key="2">
    <source>
        <dbReference type="ARBA" id="ARBA00022536"/>
    </source>
</evidence>
<feature type="region of interest" description="Disordered" evidence="15">
    <location>
        <begin position="510"/>
        <end position="540"/>
    </location>
</feature>
<feature type="compositionally biased region" description="Polar residues" evidence="15">
    <location>
        <begin position="510"/>
        <end position="527"/>
    </location>
</feature>
<evidence type="ECO:0000256" key="12">
    <source>
        <dbReference type="ARBA" id="ARBA00023170"/>
    </source>
</evidence>
<dbReference type="RefSeq" id="XP_005738982.1">
    <property type="nucleotide sequence ID" value="XM_005738925.1"/>
</dbReference>
<dbReference type="Gene3D" id="3.10.100.10">
    <property type="entry name" value="Mannose-Binding Protein A, subunit A"/>
    <property type="match status" value="1"/>
</dbReference>
<evidence type="ECO:0000259" key="18">
    <source>
        <dbReference type="PROSITE" id="PS50041"/>
    </source>
</evidence>
<dbReference type="Pfam" id="PF00059">
    <property type="entry name" value="Lectin_C"/>
    <property type="match status" value="1"/>
</dbReference>
<dbReference type="PROSITE" id="PS00010">
    <property type="entry name" value="ASX_HYDROXYL"/>
    <property type="match status" value="2"/>
</dbReference>
<dbReference type="InterPro" id="IPR051505">
    <property type="entry name" value="C-type_lectin_domain"/>
</dbReference>
<keyword evidence="6" id="KW-0732">Signal</keyword>
<dbReference type="InterPro" id="IPR026823">
    <property type="entry name" value="cEGF"/>
</dbReference>
<keyword evidence="10 16" id="KW-0472">Membrane</keyword>
<evidence type="ECO:0000256" key="14">
    <source>
        <dbReference type="PROSITE-ProRule" id="PRU00076"/>
    </source>
</evidence>
<keyword evidence="13" id="KW-0325">Glycoprotein</keyword>
<protein>
    <submittedName>
        <fullName evidence="20">Complement component C1q receptor</fullName>
    </submittedName>
</protein>
<evidence type="ECO:0000256" key="3">
    <source>
        <dbReference type="ARBA" id="ARBA00022553"/>
    </source>
</evidence>
<sequence length="623" mass="70466">MISVFSFANRILEPECCFEKHLFFGYEWATTYWSLFTLKLPGTLWRANILLIFVATMLWLLVLQLINSFEGLSGSEHETLCTSNACFTAHMKKERFDKAKEDCNKRGGYLMTIRDRKEEDVVRSLLSLIKSQQNGTLLEFWIGLKLKETDCVFPDQPLRGFKWVSGNEESHYSNWKEEPASTCLAERCVNIDYNFSSENHLKWTAVPCKKRKAFYACKFYFKGMCKPLALLGPGEIAYTVPFSQDPLKSQLKSFPHGTFAIIRCSDQEDRMSLCNAVNHIYRWTNLGPFCKTGNRSCDISNGGCEHSCHQDADEIRCDCREGYELEKDGLRCRIKDLCSPDSCEHQCVMSESGYFCKCPVGFELHENQRNCSDIDECQSQACKNDLCINTHGSYKCACKVGYKMMDGKCRDVDECAQRKCEHICLNTIGSFSCFCKEGFAFSEDGHSCEDINECVTDSCSGAKFECVNTVGSFICTHLENDGTTYAPNVTFAPLTSSDYPSYEKTQENFTESLTSSTTEHPYPQTDSPIPDPEKVTNKDPLSNTTMATSFAKTINSRVIICVLGSVIPLVVLIAITLFFAIFRCSRSKKEVKKNTTADGYCWVSSGLDPRLEKLYESILTDDP</sequence>
<dbReference type="InterPro" id="IPR016186">
    <property type="entry name" value="C-type_lectin-like/link_sf"/>
</dbReference>
<reference evidence="20" key="1">
    <citation type="submission" date="2025-08" db="UniProtKB">
        <authorList>
            <consortium name="RefSeq"/>
        </authorList>
    </citation>
    <scope>IDENTIFICATION</scope>
</reference>
<dbReference type="GO" id="GO:0005509">
    <property type="term" value="F:calcium ion binding"/>
    <property type="evidence" value="ECO:0007669"/>
    <property type="project" value="InterPro"/>
</dbReference>
<gene>
    <name evidence="20" type="primary">cd93</name>
</gene>
<dbReference type="PANTHER" id="PTHR14789">
    <property type="entry name" value="CHONDROLECTIN VARIANT CHODLFDELTAE"/>
    <property type="match status" value="1"/>
</dbReference>
<evidence type="ECO:0000256" key="10">
    <source>
        <dbReference type="ARBA" id="ARBA00023136"/>
    </source>
</evidence>
<dbReference type="InterPro" id="IPR016187">
    <property type="entry name" value="CTDL_fold"/>
</dbReference>
<proteinExistence type="predicted"/>
<keyword evidence="5 16" id="KW-0812">Transmembrane</keyword>
<feature type="transmembrane region" description="Helical" evidence="16">
    <location>
        <begin position="47"/>
        <end position="66"/>
    </location>
</feature>
<name>A0A9Y3RE04_9CICH</name>
<keyword evidence="2 14" id="KW-0245">EGF-like domain</keyword>
<dbReference type="Gene3D" id="2.10.25.10">
    <property type="entry name" value="Laminin"/>
    <property type="match status" value="5"/>
</dbReference>
<dbReference type="FunFam" id="2.10.25.10:FF:000240">
    <property type="entry name" value="Vitamin K-dependent protein S"/>
    <property type="match status" value="1"/>
</dbReference>
<evidence type="ECO:0000256" key="6">
    <source>
        <dbReference type="ARBA" id="ARBA00022729"/>
    </source>
</evidence>
<keyword evidence="12 20" id="KW-0675">Receptor</keyword>
<dbReference type="GO" id="GO:0006897">
    <property type="term" value="P:endocytosis"/>
    <property type="evidence" value="ECO:0007669"/>
    <property type="project" value="UniProtKB-KW"/>
</dbReference>
<evidence type="ECO:0000256" key="1">
    <source>
        <dbReference type="ARBA" id="ARBA00004479"/>
    </source>
</evidence>
<dbReference type="PROSITE" id="PS01186">
    <property type="entry name" value="EGF_2"/>
    <property type="match status" value="3"/>
</dbReference>
<dbReference type="InterPro" id="IPR009030">
    <property type="entry name" value="Growth_fac_rcpt_cys_sf"/>
</dbReference>
<dbReference type="Pfam" id="PF07645">
    <property type="entry name" value="EGF_CA"/>
    <property type="match status" value="1"/>
</dbReference>
<evidence type="ECO:0000256" key="11">
    <source>
        <dbReference type="ARBA" id="ARBA00023157"/>
    </source>
</evidence>
<dbReference type="SUPFAM" id="SSF57196">
    <property type="entry name" value="EGF/Laminin"/>
    <property type="match status" value="1"/>
</dbReference>
<dbReference type="SMART" id="SM00179">
    <property type="entry name" value="EGF_CA"/>
    <property type="match status" value="4"/>
</dbReference>
<evidence type="ECO:0000256" key="5">
    <source>
        <dbReference type="ARBA" id="ARBA00022692"/>
    </source>
</evidence>
<accession>A0A9Y3RE04</accession>
<keyword evidence="3" id="KW-0597">Phosphoprotein</keyword>
<keyword evidence="11 14" id="KW-1015">Disulfide bond</keyword>
<dbReference type="SMART" id="SM00034">
    <property type="entry name" value="CLECT"/>
    <property type="match status" value="1"/>
</dbReference>
<dbReference type="InterPro" id="IPR001881">
    <property type="entry name" value="EGF-like_Ca-bd_dom"/>
</dbReference>
<dbReference type="Pfam" id="PF12662">
    <property type="entry name" value="cEGF"/>
    <property type="match status" value="1"/>
</dbReference>
<feature type="disulfide bond" evidence="14">
    <location>
        <begin position="377"/>
        <end position="387"/>
    </location>
</feature>
<dbReference type="SUPFAM" id="SSF57184">
    <property type="entry name" value="Growth factor receptor domain"/>
    <property type="match status" value="1"/>
</dbReference>
<evidence type="ECO:0000256" key="7">
    <source>
        <dbReference type="ARBA" id="ARBA00022734"/>
    </source>
</evidence>
<dbReference type="InterPro" id="IPR000152">
    <property type="entry name" value="EGF-type_Asp/Asn_hydroxyl_site"/>
</dbReference>
<dbReference type="Pfam" id="PF14670">
    <property type="entry name" value="FXa_inhibition"/>
    <property type="match status" value="1"/>
</dbReference>
<dbReference type="PROSITE" id="PS50026">
    <property type="entry name" value="EGF_3"/>
    <property type="match status" value="2"/>
</dbReference>
<feature type="domain" description="EGF-like" evidence="17">
    <location>
        <begin position="411"/>
        <end position="449"/>
    </location>
</feature>
<keyword evidence="19" id="KW-1185">Reference proteome</keyword>
<comment type="caution">
    <text evidence="14">Lacks conserved residue(s) required for the propagation of feature annotation.</text>
</comment>
<evidence type="ECO:0000256" key="8">
    <source>
        <dbReference type="ARBA" id="ARBA00022737"/>
    </source>
</evidence>
<evidence type="ECO:0000256" key="13">
    <source>
        <dbReference type="ARBA" id="ARBA00023180"/>
    </source>
</evidence>
<dbReference type="CDD" id="cd00054">
    <property type="entry name" value="EGF_CA"/>
    <property type="match status" value="1"/>
</dbReference>
<dbReference type="AlphaFoldDB" id="A0A9Y3RE04"/>
<dbReference type="PROSITE" id="PS50041">
    <property type="entry name" value="C_TYPE_LECTIN_2"/>
    <property type="match status" value="1"/>
</dbReference>
<keyword evidence="9 16" id="KW-1133">Transmembrane helix</keyword>
<organism evidence="19 20">
    <name type="scientific">Pundamilia nyererei</name>
    <dbReference type="NCBI Taxonomy" id="303518"/>
    <lineage>
        <taxon>Eukaryota</taxon>
        <taxon>Metazoa</taxon>
        <taxon>Chordata</taxon>
        <taxon>Craniata</taxon>
        <taxon>Vertebrata</taxon>
        <taxon>Euteleostomi</taxon>
        <taxon>Actinopterygii</taxon>
        <taxon>Neopterygii</taxon>
        <taxon>Teleostei</taxon>
        <taxon>Neoteleostei</taxon>
        <taxon>Acanthomorphata</taxon>
        <taxon>Ovalentaria</taxon>
        <taxon>Cichlomorphae</taxon>
        <taxon>Cichliformes</taxon>
        <taxon>Cichlidae</taxon>
        <taxon>African cichlids</taxon>
        <taxon>Pseudocrenilabrinae</taxon>
        <taxon>Haplochromini</taxon>
        <taxon>Pundamilia</taxon>
    </lineage>
</organism>
<evidence type="ECO:0000256" key="16">
    <source>
        <dbReference type="SAM" id="Phobius"/>
    </source>
</evidence>
<dbReference type="CTD" id="22918"/>
<dbReference type="GO" id="GO:0016020">
    <property type="term" value="C:membrane"/>
    <property type="evidence" value="ECO:0007669"/>
    <property type="project" value="UniProtKB-SubCell"/>
</dbReference>
<comment type="subcellular location">
    <subcellularLocation>
        <location evidence="1">Membrane</location>
        <topology evidence="1">Single-pass type I membrane protein</topology>
    </subcellularLocation>
</comment>
<dbReference type="FunFam" id="2.10.25.10:FF:000009">
    <property type="entry name" value="Low-density lipoprotein receptor isoform 1"/>
    <property type="match status" value="1"/>
</dbReference>
<keyword evidence="7" id="KW-0430">Lectin</keyword>
<dbReference type="PANTHER" id="PTHR14789:SF8">
    <property type="entry name" value="C-TYPE LECTIN DOMAIN FAMILY 14 MEMBER A PRECURSOR-RELATED"/>
    <property type="match status" value="1"/>
</dbReference>
<evidence type="ECO:0000256" key="15">
    <source>
        <dbReference type="SAM" id="MobiDB-lite"/>
    </source>
</evidence>
<feature type="domain" description="C-type lectin" evidence="18">
    <location>
        <begin position="82"/>
        <end position="214"/>
    </location>
</feature>
<feature type="transmembrane region" description="Helical" evidence="16">
    <location>
        <begin position="557"/>
        <end position="582"/>
    </location>
</feature>
<keyword evidence="8" id="KW-0677">Repeat</keyword>
<evidence type="ECO:0000313" key="20">
    <source>
        <dbReference type="RefSeq" id="XP_005738982.1"/>
    </source>
</evidence>
<dbReference type="InterPro" id="IPR000742">
    <property type="entry name" value="EGF"/>
</dbReference>
<dbReference type="Proteomes" id="UP000695023">
    <property type="component" value="Unplaced"/>
</dbReference>
<dbReference type="SUPFAM" id="SSF56436">
    <property type="entry name" value="C-type lectin-like"/>
    <property type="match status" value="1"/>
</dbReference>
<dbReference type="GO" id="GO:0030246">
    <property type="term" value="F:carbohydrate binding"/>
    <property type="evidence" value="ECO:0007669"/>
    <property type="project" value="UniProtKB-KW"/>
</dbReference>
<dbReference type="InterPro" id="IPR049883">
    <property type="entry name" value="NOTCH1_EGF-like"/>
</dbReference>
<dbReference type="InterPro" id="IPR018097">
    <property type="entry name" value="EGF_Ca-bd_CS"/>
</dbReference>
<evidence type="ECO:0000259" key="17">
    <source>
        <dbReference type="PROSITE" id="PS50026"/>
    </source>
</evidence>
<feature type="domain" description="EGF-like" evidence="17">
    <location>
        <begin position="373"/>
        <end position="410"/>
    </location>
</feature>
<evidence type="ECO:0000313" key="19">
    <source>
        <dbReference type="Proteomes" id="UP000695023"/>
    </source>
</evidence>
<dbReference type="PROSITE" id="PS01187">
    <property type="entry name" value="EGF_CA"/>
    <property type="match status" value="1"/>
</dbReference>
<dbReference type="SMART" id="SM00181">
    <property type="entry name" value="EGF"/>
    <property type="match status" value="4"/>
</dbReference>
<keyword evidence="4" id="KW-0254">Endocytosis</keyword>
<evidence type="ECO:0000256" key="4">
    <source>
        <dbReference type="ARBA" id="ARBA00022583"/>
    </source>
</evidence>
<dbReference type="InterPro" id="IPR001304">
    <property type="entry name" value="C-type_lectin-like"/>
</dbReference>
<dbReference type="PRINTS" id="PR00907">
    <property type="entry name" value="THRMBOMODULN"/>
</dbReference>
<evidence type="ECO:0000256" key="9">
    <source>
        <dbReference type="ARBA" id="ARBA00022989"/>
    </source>
</evidence>